<evidence type="ECO:0000256" key="4">
    <source>
        <dbReference type="SAM" id="SignalP"/>
    </source>
</evidence>
<dbReference type="Gene3D" id="3.40.50.2300">
    <property type="match status" value="2"/>
</dbReference>
<keyword evidence="3 4" id="KW-0732">Signal</keyword>
<dbReference type="Proteomes" id="UP000315842">
    <property type="component" value="Unassembled WGS sequence"/>
</dbReference>
<dbReference type="InterPro" id="IPR025997">
    <property type="entry name" value="SBP_2_dom"/>
</dbReference>
<evidence type="ECO:0000313" key="6">
    <source>
        <dbReference type="EMBL" id="GEA81299.1"/>
    </source>
</evidence>
<dbReference type="AlphaFoldDB" id="A0A4Y3K9Y9"/>
<dbReference type="PANTHER" id="PTHR46847:SF3">
    <property type="entry name" value="GALACTOFURANOSE-BINDING PROTEIN YTFQ"/>
    <property type="match status" value="1"/>
</dbReference>
<dbReference type="EMBL" id="BJLP01000026">
    <property type="protein sequence ID" value="GEA81299.1"/>
    <property type="molecule type" value="Genomic_DNA"/>
</dbReference>
<dbReference type="Pfam" id="PF13407">
    <property type="entry name" value="Peripla_BP_4"/>
    <property type="match status" value="1"/>
</dbReference>
<comment type="caution">
    <text evidence="6">The sequence shown here is derived from an EMBL/GenBank/DDBJ whole genome shotgun (WGS) entry which is preliminary data.</text>
</comment>
<feature type="chain" id="PRO_5039324679" evidence="4">
    <location>
        <begin position="19"/>
        <end position="319"/>
    </location>
</feature>
<feature type="domain" description="Periplasmic binding protein" evidence="5">
    <location>
        <begin position="44"/>
        <end position="286"/>
    </location>
</feature>
<sequence>MTGFLAAALAACSATASADTSDAATAAGSGAGGLVTVGFAQRPGADEGWRDASTASLRANLTSENGVELVVADTQRTQAEQVAALRGFVEQGVDVIVFSPAVETGWDEVLQEVKDAGIPLVLVDGALDSLVVEPYLTWIGHDFEGEGVAAGEWVVAHHPDAQVVQVVGAADSRSQRDRATGFASAVGAKNVVGKAAGDGTRAGGRAATAALLEAHPELDVVLAHGDDMALGAVEAVTGADKVPGEDVVVVAIGGSRASLQALVDGEIGYVVECNPAFGEQVLDAVTKAHQGVDLPRRFIVMDRAFDSSATQADVDARPY</sequence>
<protein>
    <submittedName>
        <fullName evidence="6">LacI family transcriptional regulator</fullName>
    </submittedName>
</protein>
<evidence type="ECO:0000256" key="1">
    <source>
        <dbReference type="ARBA" id="ARBA00004196"/>
    </source>
</evidence>
<feature type="signal peptide" evidence="4">
    <location>
        <begin position="1"/>
        <end position="18"/>
    </location>
</feature>
<dbReference type="GO" id="GO:0030313">
    <property type="term" value="C:cell envelope"/>
    <property type="evidence" value="ECO:0007669"/>
    <property type="project" value="UniProtKB-SubCell"/>
</dbReference>
<dbReference type="GO" id="GO:0030246">
    <property type="term" value="F:carbohydrate binding"/>
    <property type="evidence" value="ECO:0007669"/>
    <property type="project" value="UniProtKB-ARBA"/>
</dbReference>
<gene>
    <name evidence="6" type="ORF">CUD01_17430</name>
</gene>
<accession>A0A4Y3K9Y9</accession>
<dbReference type="SUPFAM" id="SSF53822">
    <property type="entry name" value="Periplasmic binding protein-like I"/>
    <property type="match status" value="1"/>
</dbReference>
<organism evidence="6 7">
    <name type="scientific">Cellulomonas uda</name>
    <dbReference type="NCBI Taxonomy" id="1714"/>
    <lineage>
        <taxon>Bacteria</taxon>
        <taxon>Bacillati</taxon>
        <taxon>Actinomycetota</taxon>
        <taxon>Actinomycetes</taxon>
        <taxon>Micrococcales</taxon>
        <taxon>Cellulomonadaceae</taxon>
        <taxon>Cellulomonas</taxon>
    </lineage>
</organism>
<comment type="subcellular location">
    <subcellularLocation>
        <location evidence="1">Cell envelope</location>
    </subcellularLocation>
</comment>
<dbReference type="PANTHER" id="PTHR46847">
    <property type="entry name" value="D-ALLOSE-BINDING PERIPLASMIC PROTEIN-RELATED"/>
    <property type="match status" value="1"/>
</dbReference>
<evidence type="ECO:0000259" key="5">
    <source>
        <dbReference type="Pfam" id="PF13407"/>
    </source>
</evidence>
<reference evidence="6 7" key="1">
    <citation type="submission" date="2019-06" db="EMBL/GenBank/DDBJ databases">
        <title>Whole genome shotgun sequence of Cellulomonas uda NBRC 3747.</title>
        <authorList>
            <person name="Hosoyama A."/>
            <person name="Uohara A."/>
            <person name="Ohji S."/>
            <person name="Ichikawa N."/>
        </authorList>
    </citation>
    <scope>NUCLEOTIDE SEQUENCE [LARGE SCALE GENOMIC DNA]</scope>
    <source>
        <strain evidence="6 7">NBRC 3747</strain>
    </source>
</reference>
<proteinExistence type="inferred from homology"/>
<dbReference type="InterPro" id="IPR028082">
    <property type="entry name" value="Peripla_BP_I"/>
</dbReference>
<name>A0A4Y3K9Y9_CELUD</name>
<evidence type="ECO:0000256" key="3">
    <source>
        <dbReference type="ARBA" id="ARBA00022729"/>
    </source>
</evidence>
<keyword evidence="7" id="KW-1185">Reference proteome</keyword>
<evidence type="ECO:0000256" key="2">
    <source>
        <dbReference type="ARBA" id="ARBA00007639"/>
    </source>
</evidence>
<comment type="similarity">
    <text evidence="2">Belongs to the bacterial solute-binding protein 2 family.</text>
</comment>
<evidence type="ECO:0000313" key="7">
    <source>
        <dbReference type="Proteomes" id="UP000315842"/>
    </source>
</evidence>